<dbReference type="InterPro" id="IPR038969">
    <property type="entry name" value="FEN"/>
</dbReference>
<dbReference type="SMART" id="SM00279">
    <property type="entry name" value="HhH2"/>
    <property type="match status" value="1"/>
</dbReference>
<dbReference type="PANTHER" id="PTHR42646:SF2">
    <property type="entry name" value="5'-3' EXONUCLEASE FAMILY PROTEIN"/>
    <property type="match status" value="1"/>
</dbReference>
<evidence type="ECO:0000256" key="2">
    <source>
        <dbReference type="ARBA" id="ARBA00022801"/>
    </source>
</evidence>
<dbReference type="Gene3D" id="1.10.150.20">
    <property type="entry name" value="5' to 3' exonuclease, C-terminal subdomain"/>
    <property type="match status" value="1"/>
</dbReference>
<dbReference type="SUPFAM" id="SSF88723">
    <property type="entry name" value="PIN domain-like"/>
    <property type="match status" value="1"/>
</dbReference>
<dbReference type="Pfam" id="PF01367">
    <property type="entry name" value="5_3_exonuc"/>
    <property type="match status" value="1"/>
</dbReference>
<dbReference type="Pfam" id="PF02739">
    <property type="entry name" value="5_3_exonuc_N"/>
    <property type="match status" value="1"/>
</dbReference>
<dbReference type="GO" id="GO:0033567">
    <property type="term" value="P:DNA replication, Okazaki fragment processing"/>
    <property type="evidence" value="ECO:0007669"/>
    <property type="project" value="InterPro"/>
</dbReference>
<dbReference type="PANTHER" id="PTHR42646">
    <property type="entry name" value="FLAP ENDONUCLEASE XNI"/>
    <property type="match status" value="1"/>
</dbReference>
<keyword evidence="6" id="KW-1185">Reference proteome</keyword>
<evidence type="ECO:0000259" key="4">
    <source>
        <dbReference type="SMART" id="SM00475"/>
    </source>
</evidence>
<dbReference type="InterPro" id="IPR029060">
    <property type="entry name" value="PIN-like_dom_sf"/>
</dbReference>
<dbReference type="InterPro" id="IPR002421">
    <property type="entry name" value="5-3_exonuclease"/>
</dbReference>
<keyword evidence="3" id="KW-0238">DNA-binding</keyword>
<dbReference type="CDD" id="cd09898">
    <property type="entry name" value="H3TH_53EXO"/>
    <property type="match status" value="1"/>
</dbReference>
<keyword evidence="1" id="KW-0540">Nuclease</keyword>
<dbReference type="InterPro" id="IPR008918">
    <property type="entry name" value="HhH2"/>
</dbReference>
<name>A0A9W5TDN8_BABOV</name>
<dbReference type="SMART" id="SM00475">
    <property type="entry name" value="53EXOc"/>
    <property type="match status" value="1"/>
</dbReference>
<dbReference type="GO" id="GO:0003677">
    <property type="term" value="F:DNA binding"/>
    <property type="evidence" value="ECO:0007669"/>
    <property type="project" value="UniProtKB-KW"/>
</dbReference>
<protein>
    <recommendedName>
        <fullName evidence="4">5'-3' exonuclease domain-containing protein</fullName>
    </recommendedName>
</protein>
<dbReference type="GO" id="GO:0017108">
    <property type="term" value="F:5'-flap endonuclease activity"/>
    <property type="evidence" value="ECO:0007669"/>
    <property type="project" value="InterPro"/>
</dbReference>
<evidence type="ECO:0000256" key="3">
    <source>
        <dbReference type="ARBA" id="ARBA00023125"/>
    </source>
</evidence>
<evidence type="ECO:0000313" key="6">
    <source>
        <dbReference type="Proteomes" id="UP001057455"/>
    </source>
</evidence>
<dbReference type="SUPFAM" id="SSF47807">
    <property type="entry name" value="5' to 3' exonuclease, C-terminal subdomain"/>
    <property type="match status" value="1"/>
</dbReference>
<feature type="domain" description="5'-3' exonuclease" evidence="4">
    <location>
        <begin position="148"/>
        <end position="469"/>
    </location>
</feature>
<dbReference type="InterPro" id="IPR036279">
    <property type="entry name" value="5-3_exonuclease_C_sf"/>
</dbReference>
<reference evidence="5" key="1">
    <citation type="submission" date="2019-12" db="EMBL/GenBank/DDBJ databases">
        <title>Genome sequence of Babesia ovis.</title>
        <authorList>
            <person name="Yamagishi J."/>
            <person name="Sevinc F."/>
            <person name="Xuan X."/>
        </authorList>
    </citation>
    <scope>NUCLEOTIDE SEQUENCE</scope>
    <source>
        <strain evidence="5">Selcuk</strain>
    </source>
</reference>
<comment type="caution">
    <text evidence="5">The sequence shown here is derived from an EMBL/GenBank/DDBJ whole genome shotgun (WGS) entry which is preliminary data.</text>
</comment>
<dbReference type="OrthoDB" id="275278at2759"/>
<dbReference type="InterPro" id="IPR020046">
    <property type="entry name" value="5-3_exonucl_a-hlix_arch_N"/>
</dbReference>
<dbReference type="CDD" id="cd09859">
    <property type="entry name" value="PIN_53EXO"/>
    <property type="match status" value="1"/>
</dbReference>
<dbReference type="AlphaFoldDB" id="A0A9W5TDN8"/>
<gene>
    <name evidence="5" type="ORF">BaOVIS_022770</name>
</gene>
<sequence>MIGPLPMPSIGVATLRALCIWVCIGVYAAAVNGIGAVRDILSPRFALCPFGANGHSSDHVYQHKDHYGLLYRRVVAIRGTNGLEGRHFSPIRSVGRSLATGFLASNWKDIVKKPQTVLLAAKNSVNTQIAKSKKAGNPRATADRTLPERVLLVDGTGLAYRCFFALPTLTTYRGTEIGAIVGFMNSLGRIYKSFGPKYIGIAFDSPGSNSTKREVWPEYKANRQTIQTSFKKQLMWIKEFCAIVGIPVFLKRATEADDIIASMINFLSGGNATRNAMPSGEHDVQRMKHLDYRVPDSAPGGVFDRVSAASGTPLEPLDTVGDNGMERRSFDVHVLTADKDLLQVLEYNDGANMRVRVIQPHKKFRTVDEETVIEEYGIHPARFSEYLALVGDSADNIPGVMGIGPKTAPVLISKYASFKEIIESDEIAKIAKRGEKQSLSVERAYDFHLITKLRGDVPVLSSLSDLCKKKTLERQFVAFCRMFSLQKCSLRWHDVTH</sequence>
<accession>A0A9W5TDN8</accession>
<dbReference type="EMBL" id="BLIY01000017">
    <property type="protein sequence ID" value="GFE54873.1"/>
    <property type="molecule type" value="Genomic_DNA"/>
</dbReference>
<keyword evidence="2" id="KW-0378">Hydrolase</keyword>
<dbReference type="Proteomes" id="UP001057455">
    <property type="component" value="Unassembled WGS sequence"/>
</dbReference>
<organism evidence="5 6">
    <name type="scientific">Babesia ovis</name>
    <dbReference type="NCBI Taxonomy" id="5869"/>
    <lineage>
        <taxon>Eukaryota</taxon>
        <taxon>Sar</taxon>
        <taxon>Alveolata</taxon>
        <taxon>Apicomplexa</taxon>
        <taxon>Aconoidasida</taxon>
        <taxon>Piroplasmida</taxon>
        <taxon>Babesiidae</taxon>
        <taxon>Babesia</taxon>
    </lineage>
</organism>
<evidence type="ECO:0000313" key="5">
    <source>
        <dbReference type="EMBL" id="GFE54873.1"/>
    </source>
</evidence>
<dbReference type="Gene3D" id="3.40.50.1010">
    <property type="entry name" value="5'-nuclease"/>
    <property type="match status" value="1"/>
</dbReference>
<dbReference type="InterPro" id="IPR020045">
    <property type="entry name" value="DNA_polI_H3TH"/>
</dbReference>
<evidence type="ECO:0000256" key="1">
    <source>
        <dbReference type="ARBA" id="ARBA00022722"/>
    </source>
</evidence>
<dbReference type="GO" id="GO:0008409">
    <property type="term" value="F:5'-3' exonuclease activity"/>
    <property type="evidence" value="ECO:0007669"/>
    <property type="project" value="InterPro"/>
</dbReference>
<proteinExistence type="predicted"/>